<dbReference type="InterPro" id="IPR026983">
    <property type="entry name" value="DHC"/>
</dbReference>
<sequence length="108" mass="11712">ADVEARRLMVATEEEEAGVHAAHAHKLQEECQIELNKALPALHDAVESLNTLKPADITLVKSMKNPPSVIKLVLSAVCVMLDIKPDKVKSSSGKMALDYWGPSKKLLG</sequence>
<dbReference type="Proteomes" id="UP001497623">
    <property type="component" value="Unassembled WGS sequence"/>
</dbReference>
<gene>
    <name evidence="2" type="ORF">MNOR_LOCUS24918</name>
</gene>
<feature type="non-terminal residue" evidence="2">
    <location>
        <position position="1"/>
    </location>
</feature>
<dbReference type="Gene3D" id="1.20.920.60">
    <property type="match status" value="1"/>
</dbReference>
<dbReference type="EMBL" id="CAXKWB010023280">
    <property type="protein sequence ID" value="CAL4124987.1"/>
    <property type="molecule type" value="Genomic_DNA"/>
</dbReference>
<name>A0AAV2RJL4_MEGNR</name>
<feature type="domain" description="Dynein heavy chain coiled coil stalk" evidence="1">
    <location>
        <begin position="6"/>
        <end position="85"/>
    </location>
</feature>
<dbReference type="Pfam" id="PF12777">
    <property type="entry name" value="MT"/>
    <property type="match status" value="1"/>
</dbReference>
<accession>A0AAV2RJL4</accession>
<organism evidence="2 3">
    <name type="scientific">Meganyctiphanes norvegica</name>
    <name type="common">Northern krill</name>
    <name type="synonym">Thysanopoda norvegica</name>
    <dbReference type="NCBI Taxonomy" id="48144"/>
    <lineage>
        <taxon>Eukaryota</taxon>
        <taxon>Metazoa</taxon>
        <taxon>Ecdysozoa</taxon>
        <taxon>Arthropoda</taxon>
        <taxon>Crustacea</taxon>
        <taxon>Multicrustacea</taxon>
        <taxon>Malacostraca</taxon>
        <taxon>Eumalacostraca</taxon>
        <taxon>Eucarida</taxon>
        <taxon>Euphausiacea</taxon>
        <taxon>Euphausiidae</taxon>
        <taxon>Meganyctiphanes</taxon>
    </lineage>
</organism>
<dbReference type="InterPro" id="IPR024743">
    <property type="entry name" value="Dynein_HC_stalk"/>
</dbReference>
<dbReference type="AlphaFoldDB" id="A0AAV2RJL4"/>
<reference evidence="2 3" key="1">
    <citation type="submission" date="2024-05" db="EMBL/GenBank/DDBJ databases">
        <authorList>
            <person name="Wallberg A."/>
        </authorList>
    </citation>
    <scope>NUCLEOTIDE SEQUENCE [LARGE SCALE GENOMIC DNA]</scope>
</reference>
<protein>
    <recommendedName>
        <fullName evidence="1">Dynein heavy chain coiled coil stalk domain-containing protein</fullName>
    </recommendedName>
</protein>
<dbReference type="PANTHER" id="PTHR22878">
    <property type="entry name" value="DYNEIN HEAVY CHAIN 6, AXONEMAL-LIKE-RELATED"/>
    <property type="match status" value="1"/>
</dbReference>
<dbReference type="GO" id="GO:0030286">
    <property type="term" value="C:dynein complex"/>
    <property type="evidence" value="ECO:0007669"/>
    <property type="project" value="InterPro"/>
</dbReference>
<dbReference type="GO" id="GO:0007018">
    <property type="term" value="P:microtubule-based movement"/>
    <property type="evidence" value="ECO:0007669"/>
    <property type="project" value="InterPro"/>
</dbReference>
<comment type="caution">
    <text evidence="2">The sequence shown here is derived from an EMBL/GenBank/DDBJ whole genome shotgun (WGS) entry which is preliminary data.</text>
</comment>
<dbReference type="GO" id="GO:0051959">
    <property type="term" value="F:dynein light intermediate chain binding"/>
    <property type="evidence" value="ECO:0007669"/>
    <property type="project" value="InterPro"/>
</dbReference>
<evidence type="ECO:0000259" key="1">
    <source>
        <dbReference type="Pfam" id="PF12777"/>
    </source>
</evidence>
<keyword evidence="3" id="KW-1185">Reference proteome</keyword>
<proteinExistence type="predicted"/>
<evidence type="ECO:0000313" key="3">
    <source>
        <dbReference type="Proteomes" id="UP001497623"/>
    </source>
</evidence>
<dbReference type="GO" id="GO:0045505">
    <property type="term" value="F:dynein intermediate chain binding"/>
    <property type="evidence" value="ECO:0007669"/>
    <property type="project" value="InterPro"/>
</dbReference>
<dbReference type="PANTHER" id="PTHR22878:SF68">
    <property type="entry name" value="DYNEIN HEAVY CHAIN 6, AXONEMAL-LIKE"/>
    <property type="match status" value="1"/>
</dbReference>
<evidence type="ECO:0000313" key="2">
    <source>
        <dbReference type="EMBL" id="CAL4124987.1"/>
    </source>
</evidence>
<feature type="non-terminal residue" evidence="2">
    <location>
        <position position="108"/>
    </location>
</feature>